<evidence type="ECO:0000259" key="1">
    <source>
        <dbReference type="PROSITE" id="PS50833"/>
    </source>
</evidence>
<dbReference type="Proteomes" id="UP000037069">
    <property type="component" value="Unassembled WGS sequence"/>
</dbReference>
<dbReference type="GO" id="GO:0006364">
    <property type="term" value="P:rRNA processing"/>
    <property type="evidence" value="ECO:0007669"/>
    <property type="project" value="InterPro"/>
</dbReference>
<dbReference type="PROSITE" id="PS50833">
    <property type="entry name" value="BRIX"/>
    <property type="match status" value="1"/>
</dbReference>
<dbReference type="STRING" id="7375.A0A0L0BS55"/>
<feature type="non-terminal residue" evidence="2">
    <location>
        <position position="69"/>
    </location>
</feature>
<dbReference type="Pfam" id="PF04427">
    <property type="entry name" value="Brix"/>
    <property type="match status" value="1"/>
</dbReference>
<accession>A0A0L0BS55</accession>
<name>A0A0L0BS55_LUCCU</name>
<feature type="domain" description="Brix" evidence="1">
    <location>
        <begin position="1"/>
        <end position="69"/>
    </location>
</feature>
<dbReference type="EMBL" id="JRES01001452">
    <property type="protein sequence ID" value="KNC22856.1"/>
    <property type="molecule type" value="Genomic_DNA"/>
</dbReference>
<proteinExistence type="predicted"/>
<reference evidence="2 3" key="1">
    <citation type="journal article" date="2015" name="Nat. Commun.">
        <title>Lucilia cuprina genome unlocks parasitic fly biology to underpin future interventions.</title>
        <authorList>
            <person name="Anstead C.A."/>
            <person name="Korhonen P.K."/>
            <person name="Young N.D."/>
            <person name="Hall R.S."/>
            <person name="Jex A.R."/>
            <person name="Murali S.C."/>
            <person name="Hughes D.S."/>
            <person name="Lee S.F."/>
            <person name="Perry T."/>
            <person name="Stroehlein A.J."/>
            <person name="Ansell B.R."/>
            <person name="Breugelmans B."/>
            <person name="Hofmann A."/>
            <person name="Qu J."/>
            <person name="Dugan S."/>
            <person name="Lee S.L."/>
            <person name="Chao H."/>
            <person name="Dinh H."/>
            <person name="Han Y."/>
            <person name="Doddapaneni H.V."/>
            <person name="Worley K.C."/>
            <person name="Muzny D.M."/>
            <person name="Ioannidis P."/>
            <person name="Waterhouse R.M."/>
            <person name="Zdobnov E.M."/>
            <person name="James P.J."/>
            <person name="Bagnall N.H."/>
            <person name="Kotze A.C."/>
            <person name="Gibbs R.A."/>
            <person name="Richards S."/>
            <person name="Batterham P."/>
            <person name="Gasser R.B."/>
        </authorList>
    </citation>
    <scope>NUCLEOTIDE SEQUENCE [LARGE SCALE GENOMIC DNA]</scope>
    <source>
        <strain evidence="2 3">LS</strain>
        <tissue evidence="2">Full body</tissue>
    </source>
</reference>
<dbReference type="GO" id="GO:0019843">
    <property type="term" value="F:rRNA binding"/>
    <property type="evidence" value="ECO:0007669"/>
    <property type="project" value="InterPro"/>
</dbReference>
<evidence type="ECO:0000313" key="2">
    <source>
        <dbReference type="EMBL" id="KNC22856.1"/>
    </source>
</evidence>
<sequence length="69" mass="7658">MNNFSKEKSSDIEALITSVFQNIVPTIHVDPSTSLSSVRRVMLLNKDPESGNIELRHYAVITRVVGSSK</sequence>
<evidence type="ECO:0000313" key="3">
    <source>
        <dbReference type="Proteomes" id="UP000037069"/>
    </source>
</evidence>
<protein>
    <recommendedName>
        <fullName evidence="1">Brix domain-containing protein</fullName>
    </recommendedName>
</protein>
<keyword evidence="3" id="KW-1185">Reference proteome</keyword>
<dbReference type="AlphaFoldDB" id="A0A0L0BS55"/>
<comment type="caution">
    <text evidence="2">The sequence shown here is derived from an EMBL/GenBank/DDBJ whole genome shotgun (WGS) entry which is preliminary data.</text>
</comment>
<dbReference type="InterPro" id="IPR007109">
    <property type="entry name" value="Brix"/>
</dbReference>
<organism evidence="2 3">
    <name type="scientific">Lucilia cuprina</name>
    <name type="common">Green bottle fly</name>
    <name type="synonym">Australian sheep blowfly</name>
    <dbReference type="NCBI Taxonomy" id="7375"/>
    <lineage>
        <taxon>Eukaryota</taxon>
        <taxon>Metazoa</taxon>
        <taxon>Ecdysozoa</taxon>
        <taxon>Arthropoda</taxon>
        <taxon>Hexapoda</taxon>
        <taxon>Insecta</taxon>
        <taxon>Pterygota</taxon>
        <taxon>Neoptera</taxon>
        <taxon>Endopterygota</taxon>
        <taxon>Diptera</taxon>
        <taxon>Brachycera</taxon>
        <taxon>Muscomorpha</taxon>
        <taxon>Oestroidea</taxon>
        <taxon>Calliphoridae</taxon>
        <taxon>Luciliinae</taxon>
        <taxon>Lucilia</taxon>
    </lineage>
</organism>
<gene>
    <name evidence="2" type="ORF">FF38_03267</name>
</gene>